<name>A0AAV6XHB0_9LAMI</name>
<feature type="transmembrane region" description="Helical" evidence="1">
    <location>
        <begin position="53"/>
        <end position="74"/>
    </location>
</feature>
<keyword evidence="1" id="KW-1133">Transmembrane helix</keyword>
<gene>
    <name evidence="2" type="ORF">BUALT_Bualt08G0143900</name>
</gene>
<reference evidence="2" key="1">
    <citation type="submission" date="2019-10" db="EMBL/GenBank/DDBJ databases">
        <authorList>
            <person name="Zhang R."/>
            <person name="Pan Y."/>
            <person name="Wang J."/>
            <person name="Ma R."/>
            <person name="Yu S."/>
        </authorList>
    </citation>
    <scope>NUCLEOTIDE SEQUENCE</scope>
    <source>
        <strain evidence="2">LA-IB0</strain>
        <tissue evidence="2">Leaf</tissue>
    </source>
</reference>
<sequence>MNDQGFIPIERRKPRAAEAECEGVVCVYKREGLADSPSTSSKKTSGSSTGLKIFLIFIGLLAVVAFSVFLYKLWQRKKREQQHARLLKLFEQDDDLEVELGIRD</sequence>
<evidence type="ECO:0000256" key="1">
    <source>
        <dbReference type="SAM" id="Phobius"/>
    </source>
</evidence>
<dbReference type="EMBL" id="WHWC01000008">
    <property type="protein sequence ID" value="KAG8378503.1"/>
    <property type="molecule type" value="Genomic_DNA"/>
</dbReference>
<dbReference type="Proteomes" id="UP000826271">
    <property type="component" value="Unassembled WGS sequence"/>
</dbReference>
<proteinExistence type="predicted"/>
<keyword evidence="1" id="KW-0472">Membrane</keyword>
<dbReference type="PANTHER" id="PTHR33780">
    <property type="entry name" value="EXPRESSED PROTEIN"/>
    <property type="match status" value="1"/>
</dbReference>
<accession>A0AAV6XHB0</accession>
<keyword evidence="1" id="KW-0812">Transmembrane</keyword>
<evidence type="ECO:0000313" key="2">
    <source>
        <dbReference type="EMBL" id="KAG8378503.1"/>
    </source>
</evidence>
<keyword evidence="3" id="KW-1185">Reference proteome</keyword>
<evidence type="ECO:0000313" key="3">
    <source>
        <dbReference type="Proteomes" id="UP000826271"/>
    </source>
</evidence>
<comment type="caution">
    <text evidence="2">The sequence shown here is derived from an EMBL/GenBank/DDBJ whole genome shotgun (WGS) entry which is preliminary data.</text>
</comment>
<dbReference type="PANTHER" id="PTHR33780:SF10">
    <property type="entry name" value="TRANSMEMBRANE PROTEIN"/>
    <property type="match status" value="1"/>
</dbReference>
<organism evidence="2 3">
    <name type="scientific">Buddleja alternifolia</name>
    <dbReference type="NCBI Taxonomy" id="168488"/>
    <lineage>
        <taxon>Eukaryota</taxon>
        <taxon>Viridiplantae</taxon>
        <taxon>Streptophyta</taxon>
        <taxon>Embryophyta</taxon>
        <taxon>Tracheophyta</taxon>
        <taxon>Spermatophyta</taxon>
        <taxon>Magnoliopsida</taxon>
        <taxon>eudicotyledons</taxon>
        <taxon>Gunneridae</taxon>
        <taxon>Pentapetalae</taxon>
        <taxon>asterids</taxon>
        <taxon>lamiids</taxon>
        <taxon>Lamiales</taxon>
        <taxon>Scrophulariaceae</taxon>
        <taxon>Buddlejeae</taxon>
        <taxon>Buddleja</taxon>
    </lineage>
</organism>
<dbReference type="AlphaFoldDB" id="A0AAV6XHB0"/>
<protein>
    <submittedName>
        <fullName evidence="2">Uncharacterized protein</fullName>
    </submittedName>
</protein>